<protein>
    <recommendedName>
        <fullName evidence="2">C-type lectin domain-containing protein</fullName>
    </recommendedName>
</protein>
<dbReference type="SUPFAM" id="SSF56436">
    <property type="entry name" value="C-type lectin-like"/>
    <property type="match status" value="1"/>
</dbReference>
<accession>A0AAF3F9S3</accession>
<evidence type="ECO:0000259" key="2">
    <source>
        <dbReference type="PROSITE" id="PS50041"/>
    </source>
</evidence>
<dbReference type="Gene3D" id="3.10.100.10">
    <property type="entry name" value="Mannose-Binding Protein A, subunit A"/>
    <property type="match status" value="1"/>
</dbReference>
<dbReference type="PROSITE" id="PS50041">
    <property type="entry name" value="C_TYPE_LECTIN_2"/>
    <property type="match status" value="1"/>
</dbReference>
<dbReference type="AlphaFoldDB" id="A0AAF3F9S3"/>
<keyword evidence="3" id="KW-1185">Reference proteome</keyword>
<dbReference type="WBParaSite" id="MBELARI_LOCUS2701.1">
    <property type="protein sequence ID" value="MBELARI_LOCUS2701.1"/>
    <property type="gene ID" value="MBELARI_LOCUS2701"/>
</dbReference>
<dbReference type="SUPFAM" id="SSF57997">
    <property type="entry name" value="Tropomyosin"/>
    <property type="match status" value="1"/>
</dbReference>
<sequence length="398" mass="46206">MPEMTEELPEKSVKRIEESAISLKKIAQLEADLEEMKKDKDIEMSRWTAKIAQIEAKLEADFVDERERNRELERKIAEAKRKNDDLEAQLRTRNTEVREGKTKIGELDGKINALQSKISGFETQIECEQKERSDEFTKINSKISQSDDRSTKIGADLKEIDSEVAEMSRKMAKLETDLVDERERNRELERKIAETKRKNDDLEAQLDSQVAEMSRTISARMAQNTTDLMEKITKLEADLRFERIKTVEIAKLQADFFSKKLRNRPMTFSDLDGWSYLAKTASWYKAFDQEMTFDEAEAYCTSRKIHLVSIHSQEENDFVQELAETVRSDSLFWIGLKGNPNKGNAFEWTDGSSVVFRNWHLGQPDSYAHALLDSYDGEWWSASLTSQWRFICKTSSQF</sequence>
<dbReference type="InterPro" id="IPR016187">
    <property type="entry name" value="CTDL_fold"/>
</dbReference>
<keyword evidence="1" id="KW-0175">Coiled coil</keyword>
<dbReference type="PANTHER" id="PTHR22803">
    <property type="entry name" value="MANNOSE, PHOSPHOLIPASE, LECTIN RECEPTOR RELATED"/>
    <property type="match status" value="1"/>
</dbReference>
<evidence type="ECO:0000313" key="3">
    <source>
        <dbReference type="Proteomes" id="UP000887575"/>
    </source>
</evidence>
<evidence type="ECO:0000256" key="1">
    <source>
        <dbReference type="SAM" id="Coils"/>
    </source>
</evidence>
<dbReference type="Proteomes" id="UP000887575">
    <property type="component" value="Unassembled WGS sequence"/>
</dbReference>
<feature type="domain" description="C-type lectin" evidence="2">
    <location>
        <begin position="284"/>
        <end position="393"/>
    </location>
</feature>
<dbReference type="CDD" id="cd00037">
    <property type="entry name" value="CLECT"/>
    <property type="match status" value="1"/>
</dbReference>
<dbReference type="InterPro" id="IPR050111">
    <property type="entry name" value="C-type_lectin/snaclec_domain"/>
</dbReference>
<reference evidence="4" key="1">
    <citation type="submission" date="2024-02" db="UniProtKB">
        <authorList>
            <consortium name="WormBaseParasite"/>
        </authorList>
    </citation>
    <scope>IDENTIFICATION</scope>
</reference>
<organism evidence="3 4">
    <name type="scientific">Mesorhabditis belari</name>
    <dbReference type="NCBI Taxonomy" id="2138241"/>
    <lineage>
        <taxon>Eukaryota</taxon>
        <taxon>Metazoa</taxon>
        <taxon>Ecdysozoa</taxon>
        <taxon>Nematoda</taxon>
        <taxon>Chromadorea</taxon>
        <taxon>Rhabditida</taxon>
        <taxon>Rhabditina</taxon>
        <taxon>Rhabditomorpha</taxon>
        <taxon>Rhabditoidea</taxon>
        <taxon>Rhabditidae</taxon>
        <taxon>Mesorhabditinae</taxon>
        <taxon>Mesorhabditis</taxon>
    </lineage>
</organism>
<dbReference type="Gene3D" id="6.10.140.920">
    <property type="match status" value="1"/>
</dbReference>
<dbReference type="Pfam" id="PF00059">
    <property type="entry name" value="Lectin_C"/>
    <property type="match status" value="1"/>
</dbReference>
<dbReference type="InterPro" id="IPR001304">
    <property type="entry name" value="C-type_lectin-like"/>
</dbReference>
<dbReference type="InterPro" id="IPR016186">
    <property type="entry name" value="C-type_lectin-like/link_sf"/>
</dbReference>
<evidence type="ECO:0000313" key="4">
    <source>
        <dbReference type="WBParaSite" id="MBELARI_LOCUS2701.1"/>
    </source>
</evidence>
<name>A0AAF3F9S3_9BILA</name>
<dbReference type="SMART" id="SM00034">
    <property type="entry name" value="CLECT"/>
    <property type="match status" value="1"/>
</dbReference>
<feature type="coiled-coil region" evidence="1">
    <location>
        <begin position="19"/>
        <end position="131"/>
    </location>
</feature>
<proteinExistence type="predicted"/>
<feature type="coiled-coil region" evidence="1">
    <location>
        <begin position="157"/>
        <end position="212"/>
    </location>
</feature>